<evidence type="ECO:0000313" key="1">
    <source>
        <dbReference type="EMBL" id="CAB1441279.1"/>
    </source>
</evidence>
<sequence length="94" mass="10093">MSARALGPLGSRRSGRSARALGLVAPLGPLGSRTRSGRALGPASQFLSPIRINSSRYLYSYLMVKGNAGSTSKQGMLWINKGRLNNDLPLLFFN</sequence>
<reference evidence="1" key="1">
    <citation type="submission" date="2020-03" db="EMBL/GenBank/DDBJ databases">
        <authorList>
            <person name="Weist P."/>
        </authorList>
    </citation>
    <scope>NUCLEOTIDE SEQUENCE</scope>
</reference>
<dbReference type="AlphaFoldDB" id="A0A9N7YR47"/>
<proteinExistence type="predicted"/>
<dbReference type="Proteomes" id="UP001153269">
    <property type="component" value="Unassembled WGS sequence"/>
</dbReference>
<gene>
    <name evidence="1" type="ORF">PLEPLA_LOCUS29059</name>
</gene>
<evidence type="ECO:0000313" key="2">
    <source>
        <dbReference type="Proteomes" id="UP001153269"/>
    </source>
</evidence>
<name>A0A9N7YR47_PLEPL</name>
<keyword evidence="2" id="KW-1185">Reference proteome</keyword>
<accession>A0A9N7YR47</accession>
<protein>
    <submittedName>
        <fullName evidence="1">Uncharacterized protein</fullName>
    </submittedName>
</protein>
<organism evidence="1 2">
    <name type="scientific">Pleuronectes platessa</name>
    <name type="common">European plaice</name>
    <dbReference type="NCBI Taxonomy" id="8262"/>
    <lineage>
        <taxon>Eukaryota</taxon>
        <taxon>Metazoa</taxon>
        <taxon>Chordata</taxon>
        <taxon>Craniata</taxon>
        <taxon>Vertebrata</taxon>
        <taxon>Euteleostomi</taxon>
        <taxon>Actinopterygii</taxon>
        <taxon>Neopterygii</taxon>
        <taxon>Teleostei</taxon>
        <taxon>Neoteleostei</taxon>
        <taxon>Acanthomorphata</taxon>
        <taxon>Carangaria</taxon>
        <taxon>Pleuronectiformes</taxon>
        <taxon>Pleuronectoidei</taxon>
        <taxon>Pleuronectidae</taxon>
        <taxon>Pleuronectes</taxon>
    </lineage>
</organism>
<dbReference type="EMBL" id="CADEAL010002602">
    <property type="protein sequence ID" value="CAB1441279.1"/>
    <property type="molecule type" value="Genomic_DNA"/>
</dbReference>
<comment type="caution">
    <text evidence="1">The sequence shown here is derived from an EMBL/GenBank/DDBJ whole genome shotgun (WGS) entry which is preliminary data.</text>
</comment>